<dbReference type="EMBL" id="SNAA01000001">
    <property type="protein sequence ID" value="TDL84145.1"/>
    <property type="molecule type" value="Genomic_DNA"/>
</dbReference>
<dbReference type="OrthoDB" id="7867799at2"/>
<gene>
    <name evidence="1" type="ORF">E2L08_01360</name>
</gene>
<protein>
    <submittedName>
        <fullName evidence="1">DUF1127 domain-containing protein</fullName>
    </submittedName>
</protein>
<proteinExistence type="predicted"/>
<dbReference type="RefSeq" id="WP_133395244.1">
    <property type="nucleotide sequence ID" value="NZ_SNAA01000001.1"/>
</dbReference>
<reference evidence="1 2" key="1">
    <citation type="submission" date="2019-03" db="EMBL/GenBank/DDBJ databases">
        <title>Primorskyibacter sp. SS33 isolated from sediments.</title>
        <authorList>
            <person name="Xunke S."/>
        </authorList>
    </citation>
    <scope>NUCLEOTIDE SEQUENCE [LARGE SCALE GENOMIC DNA]</scope>
    <source>
        <strain evidence="1 2">SS33</strain>
    </source>
</reference>
<sequence>MVAQVQTSPGPFRRAFARIGRIMTASMEADARLKLVHRLQDKSNAELAAMGLKREDIVRYAFRDVM</sequence>
<organism evidence="1 2">
    <name type="scientific">Palleronia sediminis</name>
    <dbReference type="NCBI Taxonomy" id="2547833"/>
    <lineage>
        <taxon>Bacteria</taxon>
        <taxon>Pseudomonadati</taxon>
        <taxon>Pseudomonadota</taxon>
        <taxon>Alphaproteobacteria</taxon>
        <taxon>Rhodobacterales</taxon>
        <taxon>Roseobacteraceae</taxon>
        <taxon>Palleronia</taxon>
    </lineage>
</organism>
<dbReference type="Proteomes" id="UP000295701">
    <property type="component" value="Unassembled WGS sequence"/>
</dbReference>
<keyword evidence="2" id="KW-1185">Reference proteome</keyword>
<accession>A0A4R6AL44</accession>
<dbReference type="AlphaFoldDB" id="A0A4R6AL44"/>
<evidence type="ECO:0000313" key="2">
    <source>
        <dbReference type="Proteomes" id="UP000295701"/>
    </source>
</evidence>
<comment type="caution">
    <text evidence="1">The sequence shown here is derived from an EMBL/GenBank/DDBJ whole genome shotgun (WGS) entry which is preliminary data.</text>
</comment>
<name>A0A4R6AL44_9RHOB</name>
<evidence type="ECO:0000313" key="1">
    <source>
        <dbReference type="EMBL" id="TDL84145.1"/>
    </source>
</evidence>